<evidence type="ECO:0000256" key="2">
    <source>
        <dbReference type="SAM" id="Phobius"/>
    </source>
</evidence>
<dbReference type="GO" id="GO:0016730">
    <property type="term" value="F:oxidoreductase activity, acting on iron-sulfur proteins as donors"/>
    <property type="evidence" value="ECO:0007669"/>
    <property type="project" value="InterPro"/>
</dbReference>
<feature type="transmembrane region" description="Helical" evidence="2">
    <location>
        <begin position="147"/>
        <end position="169"/>
    </location>
</feature>
<feature type="transmembrane region" description="Helical" evidence="2">
    <location>
        <begin position="185"/>
        <end position="204"/>
    </location>
</feature>
<dbReference type="GO" id="GO:0009535">
    <property type="term" value="C:chloroplast thylakoid membrane"/>
    <property type="evidence" value="ECO:0007669"/>
    <property type="project" value="InterPro"/>
</dbReference>
<evidence type="ECO:0000313" key="4">
    <source>
        <dbReference type="Proteomes" id="UP000028924"/>
    </source>
</evidence>
<dbReference type="eggNOG" id="ENOG502QRSK">
    <property type="taxonomic scope" value="Eukaryota"/>
</dbReference>
<keyword evidence="2" id="KW-1133">Transmembrane helix</keyword>
<dbReference type="InterPro" id="IPR039987">
    <property type="entry name" value="PGRL1"/>
</dbReference>
<feature type="transmembrane region" description="Helical" evidence="2">
    <location>
        <begin position="399"/>
        <end position="421"/>
    </location>
</feature>
<name>A0A087SJW1_AUXPR</name>
<keyword evidence="2" id="KW-0812">Transmembrane</keyword>
<evidence type="ECO:0000256" key="1">
    <source>
        <dbReference type="SAM" id="MobiDB-lite"/>
    </source>
</evidence>
<dbReference type="RefSeq" id="XP_011398911.1">
    <property type="nucleotide sequence ID" value="XM_011400609.1"/>
</dbReference>
<dbReference type="OrthoDB" id="38589at2759"/>
<keyword evidence="2" id="KW-0472">Membrane</keyword>
<dbReference type="KEGG" id="apro:F751_3653"/>
<dbReference type="GeneID" id="23615044"/>
<dbReference type="AlphaFoldDB" id="A0A087SJW1"/>
<dbReference type="EMBL" id="KL662125">
    <property type="protein sequence ID" value="KFM26015.1"/>
    <property type="molecule type" value="Genomic_DNA"/>
</dbReference>
<dbReference type="STRING" id="3075.A0A087SJW1"/>
<organism evidence="3 4">
    <name type="scientific">Auxenochlorella protothecoides</name>
    <name type="common">Green microalga</name>
    <name type="synonym">Chlorella protothecoides</name>
    <dbReference type="NCBI Taxonomy" id="3075"/>
    <lineage>
        <taxon>Eukaryota</taxon>
        <taxon>Viridiplantae</taxon>
        <taxon>Chlorophyta</taxon>
        <taxon>core chlorophytes</taxon>
        <taxon>Trebouxiophyceae</taxon>
        <taxon>Chlorellales</taxon>
        <taxon>Chlorellaceae</taxon>
        <taxon>Auxenochlorella</taxon>
    </lineage>
</organism>
<keyword evidence="4" id="KW-1185">Reference proteome</keyword>
<gene>
    <name evidence="3" type="ORF">F751_3653</name>
</gene>
<dbReference type="PANTHER" id="PTHR31032">
    <property type="entry name" value="PGR5-LIKE PROTEIN 1B, CHLOROPLASTIC"/>
    <property type="match status" value="1"/>
</dbReference>
<protein>
    <submittedName>
        <fullName evidence="3">PGR5-like protein 1B, chloroplastic</fullName>
    </submittedName>
</protein>
<feature type="region of interest" description="Disordered" evidence="1">
    <location>
        <begin position="521"/>
        <end position="549"/>
    </location>
</feature>
<dbReference type="PANTHER" id="PTHR31032:SF1">
    <property type="entry name" value="PGR5-LIKE PROTEIN 1B, CHLOROPLASTIC"/>
    <property type="match status" value="1"/>
</dbReference>
<evidence type="ECO:0000313" key="3">
    <source>
        <dbReference type="EMBL" id="KFM26015.1"/>
    </source>
</evidence>
<accession>A0A087SJW1</accession>
<reference evidence="3 4" key="1">
    <citation type="journal article" date="2014" name="BMC Genomics">
        <title>Oil accumulation mechanisms of the oleaginous microalga Chlorella protothecoides revealed through its genome, transcriptomes, and proteomes.</title>
        <authorList>
            <person name="Gao C."/>
            <person name="Wang Y."/>
            <person name="Shen Y."/>
            <person name="Yan D."/>
            <person name="He X."/>
            <person name="Dai J."/>
            <person name="Wu Q."/>
        </authorList>
    </citation>
    <scope>NUCLEOTIDE SEQUENCE [LARGE SCALE GENOMIC DNA]</scope>
    <source>
        <strain evidence="3 4">0710</strain>
    </source>
</reference>
<proteinExistence type="predicted"/>
<dbReference type="Proteomes" id="UP000028924">
    <property type="component" value="Unassembled WGS sequence"/>
</dbReference>
<sequence length="549" mass="60226">MKVLNSLATDILARHVDDCSTNVNAFCSIDETGARRLTQLSLGEKEQMFLEALSSFYFEGKPKLSDQEFDLLKEELLWNGSKVAVLSSDEIRFIEAQKAYRSGKPLLSDDEFDALRGRLRRNASLVTAQGPRCSLRSQAMYSDAEVAYGRMLALNVPATLAVLVGVFLLDDLTGFKLTGLLELPAPWGIILTWAVALPSIYLVVDKITSIAFKDALVLVAPCPNCGTTTTTYFGDILTVPGNRKQNDVQCRECKSNITFNAEKRQVDVDDCSTNVNAFCSIDETGARRLTQLSLGEKEQMFLEALSSFYFEGKPKLSDQEFDLLKEELLWNGSKVAVLSSDEIRFIEAQKAYRSGKPLLSDDEFDALRGRLRRNASLVTAQGPRCSLRSQAMYSDAEVAYGRMLALNVPATLAVLVSVFLLDDLTGFKLTGLLELPAPWGIILTWAVALPSIYLVVDKITSIAFKDALVLVAPCPNCGTTTTTYFGDILTVPGNRKQNDVQCRECKSNITFNAEKRQAVVTNLPSSGDGKDSKSGGPKKPSDRPVPAKA</sequence>
<feature type="transmembrane region" description="Helical" evidence="2">
    <location>
        <begin position="437"/>
        <end position="456"/>
    </location>
</feature>
<dbReference type="GO" id="GO:0009773">
    <property type="term" value="P:photosynthetic electron transport in photosystem I"/>
    <property type="evidence" value="ECO:0007669"/>
    <property type="project" value="InterPro"/>
</dbReference>